<sequence length="362" mass="39886">MLNVLLRTLGQGLCLSLSLVAGAQAASVVFLNPGSASENFWANYSRVMQAAATDLGLDLRVEYSERSAERALRQARAVLDGPQRPDYLVLVNEQYVAPEIIRLSRGKGVKLFMVNNGLTPAQTSSIQAQPGKYAPVLGTLTANDEEAGYRMLREMAALLPRSNEPVDLVAFAGVRITPSSQLRENGMRRALADLPQVRLRQVVYGGWSRERAYEQAQLLLERYPQVQLVWSANDEMAFGAMQAFEEAGRKPGVDAIFSAVNSSPEALRARIEGRLGVLMGGHFTVAGWAMVMLRDDARGLPINPDGRSEYSLPVLKSVDPAMARRWLKLQPKGGYGIDFKRYSAEGRAADYRYPFLTSPVDY</sequence>
<evidence type="ECO:0000313" key="7">
    <source>
        <dbReference type="Proteomes" id="UP000263595"/>
    </source>
</evidence>
<accession>A0A383RSM1</accession>
<dbReference type="CDD" id="cd06324">
    <property type="entry name" value="PBP1_ABC_sugar_binding-like"/>
    <property type="match status" value="1"/>
</dbReference>
<organism evidence="6 7">
    <name type="scientific">Pseudomonas reidholzensis</name>
    <dbReference type="NCBI Taxonomy" id="1785162"/>
    <lineage>
        <taxon>Bacteria</taxon>
        <taxon>Pseudomonadati</taxon>
        <taxon>Pseudomonadota</taxon>
        <taxon>Gammaproteobacteria</taxon>
        <taxon>Pseudomonadales</taxon>
        <taxon>Pseudomonadaceae</taxon>
        <taxon>Pseudomonas</taxon>
    </lineage>
</organism>
<dbReference type="GO" id="GO:0030246">
    <property type="term" value="F:carbohydrate binding"/>
    <property type="evidence" value="ECO:0007669"/>
    <property type="project" value="UniProtKB-ARBA"/>
</dbReference>
<feature type="signal peptide" evidence="4">
    <location>
        <begin position="1"/>
        <end position="25"/>
    </location>
</feature>
<gene>
    <name evidence="6" type="ORF">CCOS865_02318</name>
</gene>
<keyword evidence="3 4" id="KW-0732">Signal</keyword>
<evidence type="ECO:0000256" key="1">
    <source>
        <dbReference type="ARBA" id="ARBA00004196"/>
    </source>
</evidence>
<dbReference type="SUPFAM" id="SSF53822">
    <property type="entry name" value="Periplasmic binding protein-like I"/>
    <property type="match status" value="1"/>
</dbReference>
<keyword evidence="7" id="KW-1185">Reference proteome</keyword>
<dbReference type="GO" id="GO:0030313">
    <property type="term" value="C:cell envelope"/>
    <property type="evidence" value="ECO:0007669"/>
    <property type="project" value="UniProtKB-SubCell"/>
</dbReference>
<evidence type="ECO:0000256" key="3">
    <source>
        <dbReference type="ARBA" id="ARBA00022729"/>
    </source>
</evidence>
<comment type="subcellular location">
    <subcellularLocation>
        <location evidence="1">Cell envelope</location>
    </subcellularLocation>
</comment>
<dbReference type="Proteomes" id="UP000263595">
    <property type="component" value="Unassembled WGS sequence"/>
</dbReference>
<evidence type="ECO:0000256" key="4">
    <source>
        <dbReference type="SAM" id="SignalP"/>
    </source>
</evidence>
<dbReference type="Gene3D" id="3.40.50.2300">
    <property type="match status" value="2"/>
</dbReference>
<evidence type="ECO:0000313" key="6">
    <source>
        <dbReference type="EMBL" id="SYX90052.1"/>
    </source>
</evidence>
<dbReference type="AlphaFoldDB" id="A0A383RSM1"/>
<dbReference type="PANTHER" id="PTHR46847">
    <property type="entry name" value="D-ALLOSE-BINDING PERIPLASMIC PROTEIN-RELATED"/>
    <property type="match status" value="1"/>
</dbReference>
<reference evidence="7" key="1">
    <citation type="submission" date="2018-08" db="EMBL/GenBank/DDBJ databases">
        <authorList>
            <person name="Blom J."/>
        </authorList>
    </citation>
    <scope>NUCLEOTIDE SEQUENCE [LARGE SCALE GENOMIC DNA]</scope>
    <source>
        <strain evidence="7">CCOS 865</strain>
    </source>
</reference>
<protein>
    <submittedName>
        <fullName evidence="6">LacI family transcriptional regulator</fullName>
    </submittedName>
</protein>
<evidence type="ECO:0000256" key="2">
    <source>
        <dbReference type="ARBA" id="ARBA00007639"/>
    </source>
</evidence>
<dbReference type="EMBL" id="UNOZ01000013">
    <property type="protein sequence ID" value="SYX90052.1"/>
    <property type="molecule type" value="Genomic_DNA"/>
</dbReference>
<proteinExistence type="inferred from homology"/>
<dbReference type="InterPro" id="IPR028082">
    <property type="entry name" value="Peripla_BP_I"/>
</dbReference>
<dbReference type="InterPro" id="IPR025997">
    <property type="entry name" value="SBP_2_dom"/>
</dbReference>
<comment type="similarity">
    <text evidence="2">Belongs to the bacterial solute-binding protein 2 family.</text>
</comment>
<feature type="chain" id="PRO_5016648939" evidence="4">
    <location>
        <begin position="26"/>
        <end position="362"/>
    </location>
</feature>
<evidence type="ECO:0000259" key="5">
    <source>
        <dbReference type="Pfam" id="PF13407"/>
    </source>
</evidence>
<dbReference type="Pfam" id="PF13407">
    <property type="entry name" value="Peripla_BP_4"/>
    <property type="match status" value="1"/>
</dbReference>
<feature type="domain" description="Periplasmic binding protein" evidence="5">
    <location>
        <begin position="28"/>
        <end position="293"/>
    </location>
</feature>
<dbReference type="GO" id="GO:0055085">
    <property type="term" value="P:transmembrane transport"/>
    <property type="evidence" value="ECO:0007669"/>
    <property type="project" value="UniProtKB-ARBA"/>
</dbReference>
<name>A0A383RSM1_9PSED</name>
<dbReference type="PANTHER" id="PTHR46847:SF2">
    <property type="entry name" value="ABC TRANSPORTER SUGAR-BINDING PROTEIN"/>
    <property type="match status" value="1"/>
</dbReference>